<dbReference type="GO" id="GO:0071555">
    <property type="term" value="P:cell wall organization"/>
    <property type="evidence" value="ECO:0007669"/>
    <property type="project" value="UniProtKB-UniRule"/>
</dbReference>
<sequence>MRSTLNETGVEIEIDKGRFNTFRKLMNWKFITISVIIIIALIFTAIYFYQTTRFNALITINNIKVGGLTADQALKKLESSVLKNEVYVGKERIFDGKDTKMGFTKEDLPSVKKLLGSQWTFLPSSKAKNYSLMPSQGDQYRSQTLKKLLEDKLTLMNESLKAPQDADVRLENGNIIISNSTPGTQYDVANLITQYQKQEYTSEIHLKPIYLQPNKEDSPLVTKKEKMLQDFLQQTVDYKVQDKVYSVKGSDVIKNASLSKDMQVVFDPADIKNKVSEINSSQSTLNKNFSFKTHSGSVISVKGESYGWALDVDKETKLIQEAFEKGEKSISAEAIYGDGWSTYGTGYQTTTNNGIGDTYAEVSIAEQRIWIYKNGQLMVTTNVVTGWHGVDQDTPPGVWYIEFKRSPSILRGSEVGNPNYEVPVTYWAPFTLSGCGFHDAGWRRNWAGDAYLTQGSGGCVNVPPSVMASVYDNLVQNEPVVIY</sequence>
<feature type="active site" description="Proton donor/acceptor" evidence="6">
    <location>
        <position position="438"/>
    </location>
</feature>
<dbReference type="UniPathway" id="UPA00219"/>
<protein>
    <recommendedName>
        <fullName evidence="8">L,D-TPase catalytic domain-containing protein</fullName>
    </recommendedName>
</protein>
<dbReference type="EMBL" id="CVRB01000003">
    <property type="protein sequence ID" value="CRK82791.1"/>
    <property type="molecule type" value="Genomic_DNA"/>
</dbReference>
<keyword evidence="7" id="KW-1133">Transmembrane helix</keyword>
<evidence type="ECO:0000256" key="3">
    <source>
        <dbReference type="ARBA" id="ARBA00022960"/>
    </source>
</evidence>
<evidence type="ECO:0000256" key="1">
    <source>
        <dbReference type="ARBA" id="ARBA00004752"/>
    </source>
</evidence>
<dbReference type="InterPro" id="IPR038063">
    <property type="entry name" value="Transpep_catalytic_dom"/>
</dbReference>
<dbReference type="PANTHER" id="PTHR30582">
    <property type="entry name" value="L,D-TRANSPEPTIDASE"/>
    <property type="match status" value="1"/>
</dbReference>
<comment type="pathway">
    <text evidence="1 6">Cell wall biogenesis; peptidoglycan biosynthesis.</text>
</comment>
<dbReference type="InterPro" id="IPR050979">
    <property type="entry name" value="LD-transpeptidase"/>
</dbReference>
<dbReference type="CDD" id="cd16913">
    <property type="entry name" value="YkuD_like"/>
    <property type="match status" value="1"/>
</dbReference>
<dbReference type="Proteomes" id="UP000199087">
    <property type="component" value="Unassembled WGS sequence"/>
</dbReference>
<dbReference type="SUPFAM" id="SSF143985">
    <property type="entry name" value="L,D-transpeptidase pre-catalytic domain-like"/>
    <property type="match status" value="1"/>
</dbReference>
<dbReference type="InterPro" id="IPR038054">
    <property type="entry name" value="LD_TPept-like_central_sf"/>
</dbReference>
<dbReference type="GO" id="GO:0071972">
    <property type="term" value="F:peptidoglycan L,D-transpeptidase activity"/>
    <property type="evidence" value="ECO:0007669"/>
    <property type="project" value="TreeGrafter"/>
</dbReference>
<proteinExistence type="predicted"/>
<evidence type="ECO:0000313" key="10">
    <source>
        <dbReference type="Proteomes" id="UP000199087"/>
    </source>
</evidence>
<keyword evidence="4 6" id="KW-0573">Peptidoglycan synthesis</keyword>
<keyword evidence="3 6" id="KW-0133">Cell shape</keyword>
<dbReference type="Pfam" id="PF03734">
    <property type="entry name" value="YkuD"/>
    <property type="match status" value="1"/>
</dbReference>
<keyword evidence="2" id="KW-0808">Transferase</keyword>
<organism evidence="9 10">
    <name type="scientific">Neobacillus massiliamazoniensis</name>
    <dbReference type="NCBI Taxonomy" id="1499688"/>
    <lineage>
        <taxon>Bacteria</taxon>
        <taxon>Bacillati</taxon>
        <taxon>Bacillota</taxon>
        <taxon>Bacilli</taxon>
        <taxon>Bacillales</taxon>
        <taxon>Bacillaceae</taxon>
        <taxon>Neobacillus</taxon>
    </lineage>
</organism>
<evidence type="ECO:0000256" key="5">
    <source>
        <dbReference type="ARBA" id="ARBA00023316"/>
    </source>
</evidence>
<keyword evidence="5 6" id="KW-0961">Cell wall biogenesis/degradation</keyword>
<keyword evidence="7" id="KW-0812">Transmembrane</keyword>
<dbReference type="Pfam" id="PF12229">
    <property type="entry name" value="PG_binding_4"/>
    <property type="match status" value="1"/>
</dbReference>
<name>A0A0U1NXP6_9BACI</name>
<evidence type="ECO:0000313" key="9">
    <source>
        <dbReference type="EMBL" id="CRK82791.1"/>
    </source>
</evidence>
<accession>A0A0U1NXP6</accession>
<dbReference type="GO" id="GO:0008360">
    <property type="term" value="P:regulation of cell shape"/>
    <property type="evidence" value="ECO:0007669"/>
    <property type="project" value="UniProtKB-UniRule"/>
</dbReference>
<evidence type="ECO:0000256" key="7">
    <source>
        <dbReference type="SAM" id="Phobius"/>
    </source>
</evidence>
<dbReference type="AlphaFoldDB" id="A0A0U1NXP6"/>
<dbReference type="PROSITE" id="PS52029">
    <property type="entry name" value="LD_TPASE"/>
    <property type="match status" value="1"/>
</dbReference>
<feature type="transmembrane region" description="Helical" evidence="7">
    <location>
        <begin position="28"/>
        <end position="49"/>
    </location>
</feature>
<evidence type="ECO:0000256" key="4">
    <source>
        <dbReference type="ARBA" id="ARBA00022984"/>
    </source>
</evidence>
<dbReference type="GO" id="GO:0018104">
    <property type="term" value="P:peptidoglycan-protein cross-linking"/>
    <property type="evidence" value="ECO:0007669"/>
    <property type="project" value="TreeGrafter"/>
</dbReference>
<evidence type="ECO:0000259" key="8">
    <source>
        <dbReference type="PROSITE" id="PS52029"/>
    </source>
</evidence>
<dbReference type="SUPFAM" id="SSF141523">
    <property type="entry name" value="L,D-transpeptidase catalytic domain-like"/>
    <property type="match status" value="1"/>
</dbReference>
<reference evidence="10" key="1">
    <citation type="submission" date="2015-05" db="EMBL/GenBank/DDBJ databases">
        <authorList>
            <person name="Urmite Genomes"/>
        </authorList>
    </citation>
    <scope>NUCLEOTIDE SEQUENCE [LARGE SCALE GENOMIC DNA]</scope>
    <source>
        <strain evidence="10">LF1</strain>
    </source>
</reference>
<gene>
    <name evidence="9" type="ORF">BN000_02741</name>
</gene>
<keyword evidence="10" id="KW-1185">Reference proteome</keyword>
<dbReference type="GO" id="GO:0016740">
    <property type="term" value="F:transferase activity"/>
    <property type="evidence" value="ECO:0007669"/>
    <property type="project" value="UniProtKB-KW"/>
</dbReference>
<dbReference type="GO" id="GO:0005576">
    <property type="term" value="C:extracellular region"/>
    <property type="evidence" value="ECO:0007669"/>
    <property type="project" value="TreeGrafter"/>
</dbReference>
<dbReference type="InterPro" id="IPR022029">
    <property type="entry name" value="YoaR-like_PG-bd"/>
</dbReference>
<keyword evidence="7" id="KW-0472">Membrane</keyword>
<dbReference type="Gene3D" id="3.10.20.800">
    <property type="match status" value="1"/>
</dbReference>
<dbReference type="PANTHER" id="PTHR30582:SF33">
    <property type="entry name" value="EXPORTED PROTEIN"/>
    <property type="match status" value="1"/>
</dbReference>
<dbReference type="STRING" id="1499688.BN000_02741"/>
<evidence type="ECO:0000256" key="6">
    <source>
        <dbReference type="PROSITE-ProRule" id="PRU01373"/>
    </source>
</evidence>
<dbReference type="Gene3D" id="2.40.440.10">
    <property type="entry name" value="L,D-transpeptidase catalytic domain-like"/>
    <property type="match status" value="1"/>
</dbReference>
<feature type="active site" description="Nucleophile" evidence="6">
    <location>
        <position position="459"/>
    </location>
</feature>
<feature type="domain" description="L,D-TPase catalytic" evidence="8">
    <location>
        <begin position="358"/>
        <end position="483"/>
    </location>
</feature>
<dbReference type="InterPro" id="IPR005490">
    <property type="entry name" value="LD_TPept_cat_dom"/>
</dbReference>
<evidence type="ECO:0000256" key="2">
    <source>
        <dbReference type="ARBA" id="ARBA00022679"/>
    </source>
</evidence>